<feature type="compositionally biased region" description="Basic and acidic residues" evidence="1">
    <location>
        <begin position="107"/>
        <end position="122"/>
    </location>
</feature>
<feature type="compositionally biased region" description="Polar residues" evidence="1">
    <location>
        <begin position="74"/>
        <end position="87"/>
    </location>
</feature>
<sequence length="122" mass="13321">MNIARRFRSKAGSARTEAPTHLFKVGQTVTLKSEFGRRASPTDIYQITATLPPQGGSPQYRIRNDDEGHERVATQDSLEQADSSQPGSDAALIERTFGDGQGKKTQQSRDQKAEEGKASAQD</sequence>
<organism evidence="2 3">
    <name type="scientific">Oceaniradius stylonematis</name>
    <dbReference type="NCBI Taxonomy" id="2184161"/>
    <lineage>
        <taxon>Bacteria</taxon>
        <taxon>Pseudomonadati</taxon>
        <taxon>Pseudomonadota</taxon>
        <taxon>Alphaproteobacteria</taxon>
        <taxon>Hyphomicrobiales</taxon>
        <taxon>Ahrensiaceae</taxon>
        <taxon>Oceaniradius</taxon>
    </lineage>
</organism>
<feature type="region of interest" description="Disordered" evidence="1">
    <location>
        <begin position="46"/>
        <end position="122"/>
    </location>
</feature>
<dbReference type="OrthoDB" id="8020021at2"/>
<dbReference type="Proteomes" id="UP000246132">
    <property type="component" value="Unassembled WGS sequence"/>
</dbReference>
<feature type="compositionally biased region" description="Basic and acidic residues" evidence="1">
    <location>
        <begin position="62"/>
        <end position="73"/>
    </location>
</feature>
<proteinExistence type="predicted"/>
<evidence type="ECO:0000256" key="1">
    <source>
        <dbReference type="SAM" id="MobiDB-lite"/>
    </source>
</evidence>
<evidence type="ECO:0008006" key="4">
    <source>
        <dbReference type="Google" id="ProtNLM"/>
    </source>
</evidence>
<name>A0A3A8AAY0_9HYPH</name>
<evidence type="ECO:0000313" key="3">
    <source>
        <dbReference type="Proteomes" id="UP000246132"/>
    </source>
</evidence>
<evidence type="ECO:0000313" key="2">
    <source>
        <dbReference type="EMBL" id="RKF07482.1"/>
    </source>
</evidence>
<dbReference type="EMBL" id="QFWV02000004">
    <property type="protein sequence ID" value="RKF07482.1"/>
    <property type="molecule type" value="Genomic_DNA"/>
</dbReference>
<gene>
    <name evidence="2" type="ORF">DEM25_006700</name>
</gene>
<accession>A0A3A8AAY0</accession>
<dbReference type="RefSeq" id="WP_109765716.1">
    <property type="nucleotide sequence ID" value="NZ_QFWV02000004.1"/>
</dbReference>
<reference evidence="2 3" key="1">
    <citation type="journal article" date="2018" name="Int. J. Syst. Bacteriol.">
        <title>Oceaniradius stylonemae gen. nov., sp. nov., isolated from a red alga, Stylonema cornu-cervi.</title>
        <authorList>
            <person name="Jeong S."/>
        </authorList>
    </citation>
    <scope>NUCLEOTIDE SEQUENCE [LARGE SCALE GENOMIC DNA]</scope>
    <source>
        <strain evidence="2 3">StC1</strain>
    </source>
</reference>
<dbReference type="AlphaFoldDB" id="A0A3A8AAY0"/>
<keyword evidence="3" id="KW-1185">Reference proteome</keyword>
<comment type="caution">
    <text evidence="2">The sequence shown here is derived from an EMBL/GenBank/DDBJ whole genome shotgun (WGS) entry which is preliminary data.</text>
</comment>
<protein>
    <recommendedName>
        <fullName evidence="4">Cold-shock protein</fullName>
    </recommendedName>
</protein>